<dbReference type="Proteomes" id="UP000017396">
    <property type="component" value="Chromosome"/>
</dbReference>
<evidence type="ECO:0000259" key="2">
    <source>
        <dbReference type="SMART" id="SM00829"/>
    </source>
</evidence>
<dbReference type="KEGG" id="glj:GKIL_2600"/>
<dbReference type="InterPro" id="IPR020843">
    <property type="entry name" value="ER"/>
</dbReference>
<dbReference type="SMART" id="SM00829">
    <property type="entry name" value="PKS_ER"/>
    <property type="match status" value="1"/>
</dbReference>
<evidence type="ECO:0000313" key="4">
    <source>
        <dbReference type="Proteomes" id="UP000017396"/>
    </source>
</evidence>
<dbReference type="InterPro" id="IPR036291">
    <property type="entry name" value="NAD(P)-bd_dom_sf"/>
</dbReference>
<dbReference type="EC" id="1.6.5.5" evidence="3"/>
<organism evidence="3 4">
    <name type="scientific">Gloeobacter kilaueensis (strain ATCC BAA-2537 / CCAP 1431/1 / ULC 316 / JS1)</name>
    <dbReference type="NCBI Taxonomy" id="1183438"/>
    <lineage>
        <taxon>Bacteria</taxon>
        <taxon>Bacillati</taxon>
        <taxon>Cyanobacteriota</taxon>
        <taxon>Cyanophyceae</taxon>
        <taxon>Gloeobacterales</taxon>
        <taxon>Gloeobacteraceae</taxon>
        <taxon>Gloeobacter</taxon>
    </lineage>
</organism>
<dbReference type="GO" id="GO:0003960">
    <property type="term" value="F:quinone reductase (NADPH) activity"/>
    <property type="evidence" value="ECO:0007669"/>
    <property type="project" value="UniProtKB-EC"/>
</dbReference>
<proteinExistence type="predicted"/>
<dbReference type="Gene3D" id="3.40.50.720">
    <property type="entry name" value="NAD(P)-binding Rossmann-like Domain"/>
    <property type="match status" value="1"/>
</dbReference>
<dbReference type="STRING" id="1183438.GKIL_2600"/>
<dbReference type="Pfam" id="PF08240">
    <property type="entry name" value="ADH_N"/>
    <property type="match status" value="1"/>
</dbReference>
<dbReference type="HOGENOM" id="CLU_026673_3_1_3"/>
<dbReference type="Pfam" id="PF13602">
    <property type="entry name" value="ADH_zinc_N_2"/>
    <property type="match status" value="1"/>
</dbReference>
<dbReference type="InterPro" id="IPR051603">
    <property type="entry name" value="Zinc-ADH_QOR/CCCR"/>
</dbReference>
<dbReference type="SUPFAM" id="SSF50129">
    <property type="entry name" value="GroES-like"/>
    <property type="match status" value="1"/>
</dbReference>
<dbReference type="eggNOG" id="COG0604">
    <property type="taxonomic scope" value="Bacteria"/>
</dbReference>
<keyword evidence="1" id="KW-0521">NADP</keyword>
<keyword evidence="4" id="KW-1185">Reference proteome</keyword>
<sequence length="328" mass="34056">MQAIRQARFGGPEVLVLEDLPTPVPASGEVLVRVHAASINHYDILSRRGDFADVPLPRIPGMECSGHVEAYGGGSRTDLAIGTPVVVLGTTLGNGGPGGYSTHVCLSETEVFAVPAGLDLTIAACLGMTYLTAWYALIERAQLQPEQTLLIPGAGGGVAGAVLEIAVSSGARVAATSGGAAKCARAVSQGAQVCVDYHTQDVTKEILAWSGGQGVELVLDAVGGDSIQQGLNCLASRGRLLSIGIVRGNSFSVDAVAFLSREQFLLGVNAGQLAPAKRYAIFEQLADWIAAGKLTVTVDRTFPLAEAADAHRYAESGERYGKLILLCD</sequence>
<dbReference type="InterPro" id="IPR011032">
    <property type="entry name" value="GroES-like_sf"/>
</dbReference>
<name>U5QIW9_GLOK1</name>
<dbReference type="Gene3D" id="3.90.180.10">
    <property type="entry name" value="Medium-chain alcohol dehydrogenases, catalytic domain"/>
    <property type="match status" value="1"/>
</dbReference>
<evidence type="ECO:0000256" key="1">
    <source>
        <dbReference type="ARBA" id="ARBA00022857"/>
    </source>
</evidence>
<dbReference type="EMBL" id="CP003587">
    <property type="protein sequence ID" value="AGY58846.1"/>
    <property type="molecule type" value="Genomic_DNA"/>
</dbReference>
<dbReference type="OrthoDB" id="9792162at2"/>
<dbReference type="InterPro" id="IPR013154">
    <property type="entry name" value="ADH-like_N"/>
</dbReference>
<dbReference type="RefSeq" id="WP_023174039.1">
    <property type="nucleotide sequence ID" value="NC_022600.1"/>
</dbReference>
<keyword evidence="3" id="KW-0560">Oxidoreductase</keyword>
<dbReference type="AlphaFoldDB" id="U5QIW9"/>
<dbReference type="PANTHER" id="PTHR44154">
    <property type="entry name" value="QUINONE OXIDOREDUCTASE"/>
    <property type="match status" value="1"/>
</dbReference>
<gene>
    <name evidence="3" type="primary">qor</name>
    <name evidence="3" type="ORF">GKIL_2600</name>
</gene>
<dbReference type="PANTHER" id="PTHR44154:SF1">
    <property type="entry name" value="QUINONE OXIDOREDUCTASE"/>
    <property type="match status" value="1"/>
</dbReference>
<dbReference type="SUPFAM" id="SSF51735">
    <property type="entry name" value="NAD(P)-binding Rossmann-fold domains"/>
    <property type="match status" value="1"/>
</dbReference>
<reference evidence="3 4" key="1">
    <citation type="journal article" date="2013" name="PLoS ONE">
        <title>Cultivation and Complete Genome Sequencing of Gloeobacter kilaueensis sp. nov., from a Lava Cave in Kilauea Caldera, Hawai'i.</title>
        <authorList>
            <person name="Saw J.H."/>
            <person name="Schatz M."/>
            <person name="Brown M.V."/>
            <person name="Kunkel D.D."/>
            <person name="Foster J.S."/>
            <person name="Shick H."/>
            <person name="Christensen S."/>
            <person name="Hou S."/>
            <person name="Wan X."/>
            <person name="Donachie S.P."/>
        </authorList>
    </citation>
    <scope>NUCLEOTIDE SEQUENCE [LARGE SCALE GENOMIC DNA]</scope>
    <source>
        <strain evidence="4">JS</strain>
    </source>
</reference>
<evidence type="ECO:0000313" key="3">
    <source>
        <dbReference type="EMBL" id="AGY58846.1"/>
    </source>
</evidence>
<feature type="domain" description="Enoyl reductase (ER)" evidence="2">
    <location>
        <begin position="10"/>
        <end position="325"/>
    </location>
</feature>
<protein>
    <submittedName>
        <fullName evidence="3">Alcohol dehydrogenase</fullName>
        <ecNumber evidence="3">1.6.5.5</ecNumber>
    </submittedName>
</protein>
<accession>U5QIW9</accession>